<evidence type="ECO:0000313" key="2">
    <source>
        <dbReference type="Proteomes" id="UP000636800"/>
    </source>
</evidence>
<keyword evidence="2" id="KW-1185">Reference proteome</keyword>
<name>A0A835VBF1_VANPL</name>
<comment type="caution">
    <text evidence="1">The sequence shown here is derived from an EMBL/GenBank/DDBJ whole genome shotgun (WGS) entry which is preliminary data.</text>
</comment>
<dbReference type="PANTHER" id="PTHR15827:SF2">
    <property type="entry name" value="CYCLIN-DEPENDENT KINASE 2-INTERACTING PROTEIN"/>
    <property type="match status" value="1"/>
</dbReference>
<dbReference type="Proteomes" id="UP000636800">
    <property type="component" value="Chromosome 2"/>
</dbReference>
<evidence type="ECO:0000313" key="1">
    <source>
        <dbReference type="EMBL" id="KAG0491318.1"/>
    </source>
</evidence>
<reference evidence="1 2" key="1">
    <citation type="journal article" date="2020" name="Nat. Food">
        <title>A phased Vanilla planifolia genome enables genetic improvement of flavour and production.</title>
        <authorList>
            <person name="Hasing T."/>
            <person name="Tang H."/>
            <person name="Brym M."/>
            <person name="Khazi F."/>
            <person name="Huang T."/>
            <person name="Chambers A.H."/>
        </authorList>
    </citation>
    <scope>NUCLEOTIDE SEQUENCE [LARGE SCALE GENOMIC DNA]</scope>
    <source>
        <tissue evidence="1">Leaf</tissue>
    </source>
</reference>
<accession>A0A835VBF1</accession>
<organism evidence="1 2">
    <name type="scientific">Vanilla planifolia</name>
    <name type="common">Vanilla</name>
    <dbReference type="NCBI Taxonomy" id="51239"/>
    <lineage>
        <taxon>Eukaryota</taxon>
        <taxon>Viridiplantae</taxon>
        <taxon>Streptophyta</taxon>
        <taxon>Embryophyta</taxon>
        <taxon>Tracheophyta</taxon>
        <taxon>Spermatophyta</taxon>
        <taxon>Magnoliopsida</taxon>
        <taxon>Liliopsida</taxon>
        <taxon>Asparagales</taxon>
        <taxon>Orchidaceae</taxon>
        <taxon>Vanilloideae</taxon>
        <taxon>Vanilleae</taxon>
        <taxon>Vanilla</taxon>
    </lineage>
</organism>
<gene>
    <name evidence="1" type="ORF">HPP92_004716</name>
</gene>
<dbReference type="AlphaFoldDB" id="A0A835VBF1"/>
<dbReference type="OrthoDB" id="10577112at2759"/>
<dbReference type="EMBL" id="JADCNL010000002">
    <property type="protein sequence ID" value="KAG0491318.1"/>
    <property type="molecule type" value="Genomic_DNA"/>
</dbReference>
<sequence>MPEINLGALKEMPEIRSKACNKLYHKREHCSTKLLSSYKGMVIAAIDLVKASGSMRCYLRDSGSSSIIKYSDEQEDPSDHGDGGGIPVFSCFSISFFEDLAGELVKMFTRELSLKRFLVMDLLFSTSMEDGRQEGIFSWSDDLYTGEFNDLRSTGMLVHDGFYLSPPQIMDWQSSDPSNREPLISPSHEVLQVYLTTWLADLNIEMNRVSEIFSVVGDAIGVKLA</sequence>
<protein>
    <submittedName>
        <fullName evidence="1">Uncharacterized protein</fullName>
    </submittedName>
</protein>
<proteinExistence type="predicted"/>
<dbReference type="PANTHER" id="PTHR15827">
    <property type="entry name" value="CYCLIN-DEPENDENT KINASE 2-INTERACTING PROTEIN"/>
    <property type="match status" value="1"/>
</dbReference>